<dbReference type="Proteomes" id="UP001179121">
    <property type="component" value="Chromosome"/>
</dbReference>
<protein>
    <submittedName>
        <fullName evidence="1">Uncharacterized protein</fullName>
    </submittedName>
</protein>
<reference evidence="1" key="1">
    <citation type="submission" date="2022-10" db="EMBL/GenBank/DDBJ databases">
        <authorList>
            <person name="Koch H."/>
        </authorList>
    </citation>
    <scope>NUCLEOTIDE SEQUENCE</scope>
    <source>
        <strain evidence="1">DNF</strain>
    </source>
</reference>
<dbReference type="RefSeq" id="WP_289270909.1">
    <property type="nucleotide sequence ID" value="NZ_OX365700.1"/>
</dbReference>
<evidence type="ECO:0000313" key="2">
    <source>
        <dbReference type="Proteomes" id="UP001179121"/>
    </source>
</evidence>
<organism evidence="1 2">
    <name type="scientific">Nitrospira tepida</name>
    <dbReference type="NCBI Taxonomy" id="2973512"/>
    <lineage>
        <taxon>Bacteria</taxon>
        <taxon>Pseudomonadati</taxon>
        <taxon>Nitrospirota</taxon>
        <taxon>Nitrospiria</taxon>
        <taxon>Nitrospirales</taxon>
        <taxon>Nitrospiraceae</taxon>
        <taxon>Nitrospira</taxon>
    </lineage>
</organism>
<evidence type="ECO:0000313" key="1">
    <source>
        <dbReference type="EMBL" id="CAI4033582.1"/>
    </source>
</evidence>
<dbReference type="AlphaFoldDB" id="A0AA86N2S4"/>
<gene>
    <name evidence="1" type="ORF">DNFV4_04023</name>
</gene>
<proteinExistence type="predicted"/>
<keyword evidence="2" id="KW-1185">Reference proteome</keyword>
<dbReference type="KEGG" id="nti:DNFV4_04023"/>
<name>A0AA86N2S4_9BACT</name>
<dbReference type="EMBL" id="OX365700">
    <property type="protein sequence ID" value="CAI4033582.1"/>
    <property type="molecule type" value="Genomic_DNA"/>
</dbReference>
<accession>A0AA86N2S4</accession>
<sequence>MTMDAETLYRLLPALYRLRDEEQGGPLKALLSVIAEQAAAIEEDLEQLYDDHFIETCADWAVPYIGDLIGYRGLHGVAAKVSSPRAEVANTIGYRRRKGTASVLEQLAGDVTGWNARCVEFFQLLATTQYLNHLRPGHPAMADLRRQATLQYLETPFDRTAHTVNVRRIFSGRGKHNIPNVGLFFWRLRPYRVTRGTAKLVKEGCYTFHPLGLDGPLFNPGQGEEEIEHLAEPVNVPDPLRRRILYDELESFRQLLADGKTEAAASQGLTYFSSRLPVFQIFKNATAIPAAEILICDLSEWRRPPNQLAYRPTGKRFNDNSPDPKLPIQVAVDPLLGRLAFPAGTNLANVQITVNYSYGFSDDLGGGPYKKDTLVSPVSARVSAGGSTLPQALASVGTGDGVIQIDDSATLDGNLTITLGPQQDLVIQANEGTRPVINGAVTIVSAPGAEVTLDGLMIAKMVRVTGAEQMMLTLRHCTLSPVEVAGDLTTKPLATPSIRWNDAGVHGTLILDRSVSGRIVVGSDVRVSLGNSLVDAVQEGGVVLAGSEDGREPAGNLRTLGSTWLGSVHVRQLESAEQSLFLGPVTCDQTQTGCVRFSYVPLESQVPRRYRCQPDFAIRQAMEEAKTRHPGISASELEQIAARTKARLQPVWTSRQFGHPGYGQLHGSCHVEIRTGAEDGSEVGVFHQVFQSQRESNVRTRLAEYLRLGLETGLFYVT</sequence>